<dbReference type="EMBL" id="CP022111">
    <property type="protein sequence ID" value="ASG23254.1"/>
    <property type="molecule type" value="Genomic_DNA"/>
</dbReference>
<evidence type="ECO:0000313" key="1">
    <source>
        <dbReference type="EMBL" id="ASG23254.1"/>
    </source>
</evidence>
<reference evidence="1 2" key="1">
    <citation type="submission" date="2017-06" db="EMBL/GenBank/DDBJ databases">
        <title>Complete genome sequence of Nitrospirillum amazonense strain CBAmC, an endophytic nitrogen-fixing and plant growth-promoting bacterium, isolated from sugarcane.</title>
        <authorList>
            <person name="Schwab S."/>
            <person name="dos Santos Teixeira K.R."/>
            <person name="Simoes Araujo J.L."/>
            <person name="Soares Vidal M."/>
            <person name="Borges de Freitas H.R."/>
            <person name="Rivello Crivelaro A.L."/>
            <person name="Bueno de Camargo Nunes A."/>
            <person name="dos Santos C.M."/>
            <person name="Palmeira da Silva Rosa D."/>
            <person name="da Silva Padilha D."/>
            <person name="da Silva E."/>
            <person name="Araujo Terra L."/>
            <person name="Soares Mendes V."/>
            <person name="Farinelli L."/>
            <person name="Magalhaes Cruz L."/>
            <person name="Baldani J.I."/>
        </authorList>
    </citation>
    <scope>NUCLEOTIDE SEQUENCE [LARGE SCALE GENOMIC DNA]</scope>
    <source>
        <strain evidence="1 2">CBAmC</strain>
    </source>
</reference>
<organism evidence="1 2">
    <name type="scientific">Nitrospirillum viridazoti CBAmc</name>
    <dbReference type="NCBI Taxonomy" id="1441467"/>
    <lineage>
        <taxon>Bacteria</taxon>
        <taxon>Pseudomonadati</taxon>
        <taxon>Pseudomonadota</taxon>
        <taxon>Alphaproteobacteria</taxon>
        <taxon>Rhodospirillales</taxon>
        <taxon>Azospirillaceae</taxon>
        <taxon>Nitrospirillum</taxon>
        <taxon>Nitrospirillum viridazoti</taxon>
    </lineage>
</organism>
<keyword evidence="2" id="KW-1185">Reference proteome</keyword>
<gene>
    <name evidence="1" type="ORF">Y958_20715</name>
</gene>
<accession>A0A248JYH5</accession>
<name>A0A248JYH5_9PROT</name>
<sequence length="245" mass="27898">MRQMQRTFRNAQRYDQAAFWLMEAVIPVAEELVADLKALEPAVKHLTRERQVLHRLPTTEGLLKRACEQNNGRLTVEVKATGGMVPRLGLAGSGGTSNFTTVVVGQLRGQEFVRGTKGWRQRWEQLHKCAASLIYSDPAVVCTWTRKEVMDLSRQAERLIREVPKFWADLKNAADFLSQENAQEIHRWSQHPDMPHRLWVRVDSGRALGLHANGEPFVKINLRCPPMPALSGKWEQLRDMTKVAA</sequence>
<dbReference type="Proteomes" id="UP000197153">
    <property type="component" value="Chromosome 2"/>
</dbReference>
<dbReference type="KEGG" id="nao:Y958_20715"/>
<dbReference type="AlphaFoldDB" id="A0A248JYH5"/>
<protein>
    <submittedName>
        <fullName evidence="1">Uncharacterized protein</fullName>
    </submittedName>
</protein>
<proteinExistence type="predicted"/>
<evidence type="ECO:0000313" key="2">
    <source>
        <dbReference type="Proteomes" id="UP000197153"/>
    </source>
</evidence>